<evidence type="ECO:0000256" key="4">
    <source>
        <dbReference type="ARBA" id="ARBA00022448"/>
    </source>
</evidence>
<dbReference type="PANTHER" id="PTHR13149">
    <property type="entry name" value="VACUOLAR PROTEIN SORTING-ASSOCIATED PROTEIN VPS25"/>
    <property type="match status" value="1"/>
</dbReference>
<accession>H2Y9E6</accession>
<dbReference type="eggNOG" id="KOG4068">
    <property type="taxonomic scope" value="Eukaryota"/>
</dbReference>
<reference evidence="8" key="2">
    <citation type="submission" date="2025-08" db="UniProtKB">
        <authorList>
            <consortium name="Ensembl"/>
        </authorList>
    </citation>
    <scope>IDENTIFICATION</scope>
</reference>
<evidence type="ECO:0000313" key="9">
    <source>
        <dbReference type="Proteomes" id="UP000007875"/>
    </source>
</evidence>
<evidence type="ECO:0000256" key="5">
    <source>
        <dbReference type="ARBA" id="ARBA00022490"/>
    </source>
</evidence>
<dbReference type="InterPro" id="IPR036388">
    <property type="entry name" value="WH-like_DNA-bd_sf"/>
</dbReference>
<dbReference type="OMA" id="TRCLIMW"/>
<dbReference type="GeneTree" id="ENSGT00390000014892"/>
<dbReference type="HOGENOM" id="CLU_087657_1_0_1"/>
<sequence length="171" mass="19910">SGFNWPWQYDFPPFFTMQKNADTKFKQTEAWCSLILDYHNHFNLFRLRIADALASPLFHNKAIDRRMSKQAVLEILDILNKKGNVEWEDKEKTSCRVFWKTTAQWADIIFKWVNEIGLNNTVCTLHEITNGPNSTNQEFHNLDAQILVDALKILQTTGKAELIGEDGVKFF</sequence>
<dbReference type="InterPro" id="IPR008570">
    <property type="entry name" value="ESCRT-II_cplx_Vps25-sub"/>
</dbReference>
<dbReference type="PANTHER" id="PTHR13149:SF0">
    <property type="entry name" value="VACUOLAR PROTEIN-SORTING-ASSOCIATED PROTEIN 25"/>
    <property type="match status" value="1"/>
</dbReference>
<evidence type="ECO:0000256" key="1">
    <source>
        <dbReference type="ARBA" id="ARBA00004496"/>
    </source>
</evidence>
<dbReference type="FunCoup" id="H2Y9E6">
    <property type="interactions" value="487"/>
</dbReference>
<dbReference type="Proteomes" id="UP000007875">
    <property type="component" value="Unassembled WGS sequence"/>
</dbReference>
<dbReference type="InParanoid" id="H2Y9E6"/>
<keyword evidence="5" id="KW-0963">Cytoplasm</keyword>
<dbReference type="InterPro" id="IPR036390">
    <property type="entry name" value="WH_DNA-bd_sf"/>
</dbReference>
<dbReference type="FunFam" id="1.10.10.10:FF:000141">
    <property type="entry name" value="vacuolar protein-sorting-associated protein 25"/>
    <property type="match status" value="1"/>
</dbReference>
<comment type="subcellular location">
    <subcellularLocation>
        <location evidence="1">Cytoplasm</location>
    </subcellularLocation>
</comment>
<keyword evidence="4" id="KW-0813">Transport</keyword>
<dbReference type="GO" id="GO:0016236">
    <property type="term" value="P:macroautophagy"/>
    <property type="evidence" value="ECO:0007669"/>
    <property type="project" value="UniProtKB-ARBA"/>
</dbReference>
<dbReference type="Gene3D" id="1.10.10.10">
    <property type="entry name" value="Winged helix-like DNA-binding domain superfamily/Winged helix DNA-binding domain"/>
    <property type="match status" value="1"/>
</dbReference>
<comment type="similarity">
    <text evidence="2">Belongs to the VPS25 family.</text>
</comment>
<dbReference type="SUPFAM" id="SSF46785">
    <property type="entry name" value="Winged helix' DNA-binding domain"/>
    <property type="match status" value="2"/>
</dbReference>
<proteinExistence type="inferred from homology"/>
<dbReference type="Gene3D" id="1.10.10.570">
    <property type="entry name" value="Winged helix' DNA-binding domain. Chain C. Domain 1"/>
    <property type="match status" value="1"/>
</dbReference>
<dbReference type="AlphaFoldDB" id="H2Y9E6"/>
<evidence type="ECO:0000313" key="8">
    <source>
        <dbReference type="Ensembl" id="ENSCSAVP00000001944.1"/>
    </source>
</evidence>
<dbReference type="GO" id="GO:0043328">
    <property type="term" value="P:protein transport to vacuole involved in ubiquitin-dependent protein catabolic process via the multivesicular body sorting pathway"/>
    <property type="evidence" value="ECO:0007669"/>
    <property type="project" value="TreeGrafter"/>
</dbReference>
<keyword evidence="9" id="KW-1185">Reference proteome</keyword>
<dbReference type="FunFam" id="1.10.10.570:FF:000003">
    <property type="entry name" value="Vacuolar protein-sorting-associated protein 25"/>
    <property type="match status" value="1"/>
</dbReference>
<evidence type="ECO:0000256" key="2">
    <source>
        <dbReference type="ARBA" id="ARBA00009674"/>
    </source>
</evidence>
<reference evidence="8" key="3">
    <citation type="submission" date="2025-09" db="UniProtKB">
        <authorList>
            <consortium name="Ensembl"/>
        </authorList>
    </citation>
    <scope>IDENTIFICATION</scope>
</reference>
<dbReference type="STRING" id="51511.ENSCSAVP00000001944"/>
<name>H2Y9E6_CIOSA</name>
<evidence type="ECO:0000256" key="3">
    <source>
        <dbReference type="ARBA" id="ARBA00017934"/>
    </source>
</evidence>
<reference evidence="9" key="1">
    <citation type="submission" date="2003-08" db="EMBL/GenBank/DDBJ databases">
        <authorList>
            <person name="Birren B."/>
            <person name="Nusbaum C."/>
            <person name="Abebe A."/>
            <person name="Abouelleil A."/>
            <person name="Adekoya E."/>
            <person name="Ait-zahra M."/>
            <person name="Allen N."/>
            <person name="Allen T."/>
            <person name="An P."/>
            <person name="Anderson M."/>
            <person name="Anderson S."/>
            <person name="Arachchi H."/>
            <person name="Armbruster J."/>
            <person name="Bachantsang P."/>
            <person name="Baldwin J."/>
            <person name="Barry A."/>
            <person name="Bayul T."/>
            <person name="Blitshsteyn B."/>
            <person name="Bloom T."/>
            <person name="Blye J."/>
            <person name="Boguslavskiy L."/>
            <person name="Borowsky M."/>
            <person name="Boukhgalter B."/>
            <person name="Brunache A."/>
            <person name="Butler J."/>
            <person name="Calixte N."/>
            <person name="Calvo S."/>
            <person name="Camarata J."/>
            <person name="Campo K."/>
            <person name="Chang J."/>
            <person name="Cheshatsang Y."/>
            <person name="Citroen M."/>
            <person name="Collymore A."/>
            <person name="Considine T."/>
            <person name="Cook A."/>
            <person name="Cooke P."/>
            <person name="Corum B."/>
            <person name="Cuomo C."/>
            <person name="David R."/>
            <person name="Dawoe T."/>
            <person name="Degray S."/>
            <person name="Dodge S."/>
            <person name="Dooley K."/>
            <person name="Dorje P."/>
            <person name="Dorjee K."/>
            <person name="Dorris L."/>
            <person name="Duffey N."/>
            <person name="Dupes A."/>
            <person name="Elkins T."/>
            <person name="Engels R."/>
            <person name="Erickson J."/>
            <person name="Farina A."/>
            <person name="Faro S."/>
            <person name="Ferreira P."/>
            <person name="Fischer H."/>
            <person name="Fitzgerald M."/>
            <person name="Foley K."/>
            <person name="Gage D."/>
            <person name="Galagan J."/>
            <person name="Gearin G."/>
            <person name="Gnerre S."/>
            <person name="Gnirke A."/>
            <person name="Goyette A."/>
            <person name="Graham J."/>
            <person name="Grandbois E."/>
            <person name="Gyaltsen K."/>
            <person name="Hafez N."/>
            <person name="Hagopian D."/>
            <person name="Hagos B."/>
            <person name="Hall J."/>
            <person name="Hatcher B."/>
            <person name="Heller A."/>
            <person name="Higgins H."/>
            <person name="Honan T."/>
            <person name="Horn A."/>
            <person name="Houde N."/>
            <person name="Hughes L."/>
            <person name="Hulme W."/>
            <person name="Husby E."/>
            <person name="Iliev I."/>
            <person name="Jaffe D."/>
            <person name="Jones C."/>
            <person name="Kamal M."/>
            <person name="Kamat A."/>
            <person name="Kamvysselis M."/>
            <person name="Karlsson E."/>
            <person name="Kells C."/>
            <person name="Kieu A."/>
            <person name="Kisner P."/>
            <person name="Kodira C."/>
            <person name="Kulbokas E."/>
            <person name="Labutti K."/>
            <person name="Lama D."/>
            <person name="Landers T."/>
            <person name="Leger J."/>
            <person name="Levine S."/>
            <person name="Lewis D."/>
            <person name="Lewis T."/>
            <person name="Lindblad-toh K."/>
            <person name="Liu X."/>
            <person name="Lokyitsang T."/>
            <person name="Lokyitsang Y."/>
            <person name="Lucien O."/>
            <person name="Lui A."/>
            <person name="Ma L.J."/>
            <person name="Mabbitt R."/>
            <person name="Macdonald J."/>
            <person name="Maclean C."/>
            <person name="Major J."/>
            <person name="Manning J."/>
            <person name="Marabella R."/>
            <person name="Maru K."/>
            <person name="Matthews C."/>
            <person name="Mauceli E."/>
            <person name="Mccarthy M."/>
            <person name="Mcdonough S."/>
            <person name="Mcghee T."/>
            <person name="Meldrim J."/>
            <person name="Meneus L."/>
            <person name="Mesirov J."/>
            <person name="Mihalev A."/>
            <person name="Mihova T."/>
            <person name="Mikkelsen T."/>
            <person name="Mlenga V."/>
            <person name="Moru K."/>
            <person name="Mozes J."/>
            <person name="Mulrain L."/>
            <person name="Munson G."/>
            <person name="Naylor J."/>
            <person name="Newes C."/>
            <person name="Nguyen C."/>
            <person name="Nguyen N."/>
            <person name="Nguyen T."/>
            <person name="Nicol R."/>
            <person name="Nielsen C."/>
            <person name="Nizzari M."/>
            <person name="Norbu C."/>
            <person name="Norbu N."/>
            <person name="O'donnell P."/>
            <person name="Okoawo O."/>
            <person name="O'leary S."/>
            <person name="Omotosho B."/>
            <person name="O'neill K."/>
            <person name="Osman S."/>
            <person name="Parker S."/>
            <person name="Perrin D."/>
            <person name="Phunkhang P."/>
            <person name="Piqani B."/>
            <person name="Purcell S."/>
            <person name="Rachupka T."/>
            <person name="Ramasamy U."/>
            <person name="Rameau R."/>
            <person name="Ray V."/>
            <person name="Raymond C."/>
            <person name="Retta R."/>
            <person name="Richardson S."/>
            <person name="Rise C."/>
            <person name="Rodriguez J."/>
            <person name="Rogers J."/>
            <person name="Rogov P."/>
            <person name="Rutman M."/>
            <person name="Schupbach R."/>
            <person name="Seaman C."/>
            <person name="Settipalli S."/>
            <person name="Sharpe T."/>
            <person name="Sheridan J."/>
            <person name="Sherpa N."/>
            <person name="Shi J."/>
            <person name="Smirnov S."/>
            <person name="Smith C."/>
            <person name="Sougnez C."/>
            <person name="Spencer B."/>
            <person name="Stalker J."/>
            <person name="Stange-thomann N."/>
            <person name="Stavropoulos S."/>
            <person name="Stetson K."/>
            <person name="Stone C."/>
            <person name="Stone S."/>
            <person name="Stubbs M."/>
            <person name="Talamas J."/>
            <person name="Tchuinga P."/>
            <person name="Tenzing P."/>
            <person name="Tesfaye S."/>
            <person name="Theodore J."/>
            <person name="Thoulutsang Y."/>
            <person name="Topham K."/>
            <person name="Towey S."/>
            <person name="Tsamla T."/>
            <person name="Tsomo N."/>
            <person name="Vallee D."/>
            <person name="Vassiliev H."/>
            <person name="Venkataraman V."/>
            <person name="Vinson J."/>
            <person name="Vo A."/>
            <person name="Wade C."/>
            <person name="Wang S."/>
            <person name="Wangchuk T."/>
            <person name="Wangdi T."/>
            <person name="Whittaker C."/>
            <person name="Wilkinson J."/>
            <person name="Wu Y."/>
            <person name="Wyman D."/>
            <person name="Yadav S."/>
            <person name="Yang S."/>
            <person name="Yang X."/>
            <person name="Yeager S."/>
            <person name="Yee E."/>
            <person name="Young G."/>
            <person name="Zainoun J."/>
            <person name="Zembeck L."/>
            <person name="Zimmer A."/>
            <person name="Zody M."/>
            <person name="Lander E."/>
        </authorList>
    </citation>
    <scope>NUCLEOTIDE SEQUENCE [LARGE SCALE GENOMIC DNA]</scope>
</reference>
<dbReference type="GO" id="GO:0042803">
    <property type="term" value="F:protein homodimerization activity"/>
    <property type="evidence" value="ECO:0007669"/>
    <property type="project" value="TreeGrafter"/>
</dbReference>
<dbReference type="Pfam" id="PF05871">
    <property type="entry name" value="ESCRT-II"/>
    <property type="match status" value="1"/>
</dbReference>
<keyword evidence="6" id="KW-0653">Protein transport</keyword>
<dbReference type="Ensembl" id="ENSCSAVT00000001978.1">
    <property type="protein sequence ID" value="ENSCSAVP00000001944.1"/>
    <property type="gene ID" value="ENSCSAVG00000001137.1"/>
</dbReference>
<evidence type="ECO:0000256" key="7">
    <source>
        <dbReference type="ARBA" id="ARBA00030094"/>
    </source>
</evidence>
<protein>
    <recommendedName>
        <fullName evidence="3">Vacuolar protein-sorting-associated protein 25</fullName>
    </recommendedName>
    <alternativeName>
        <fullName evidence="7">ESCRT-II complex subunit VPS25</fullName>
    </alternativeName>
</protein>
<dbReference type="InterPro" id="IPR014041">
    <property type="entry name" value="ESCRT-II_cplx_Vps25-sub_N"/>
</dbReference>
<evidence type="ECO:0000256" key="6">
    <source>
        <dbReference type="ARBA" id="ARBA00022927"/>
    </source>
</evidence>
<dbReference type="GO" id="GO:0000814">
    <property type="term" value="C:ESCRT II complex"/>
    <property type="evidence" value="ECO:0007669"/>
    <property type="project" value="InterPro"/>
</dbReference>
<organism evidence="8 9">
    <name type="scientific">Ciona savignyi</name>
    <name type="common">Pacific transparent sea squirt</name>
    <dbReference type="NCBI Taxonomy" id="51511"/>
    <lineage>
        <taxon>Eukaryota</taxon>
        <taxon>Metazoa</taxon>
        <taxon>Chordata</taxon>
        <taxon>Tunicata</taxon>
        <taxon>Ascidiacea</taxon>
        <taxon>Phlebobranchia</taxon>
        <taxon>Cionidae</taxon>
        <taxon>Ciona</taxon>
    </lineage>
</organism>
<dbReference type="GO" id="GO:0005198">
    <property type="term" value="F:structural molecule activity"/>
    <property type="evidence" value="ECO:0007669"/>
    <property type="project" value="TreeGrafter"/>
</dbReference>